<dbReference type="InterPro" id="IPR055259">
    <property type="entry name" value="YkvP/CgeB_Glyco_trans-like"/>
</dbReference>
<comment type="caution">
    <text evidence="2">The sequence shown here is derived from an EMBL/GenBank/DDBJ whole genome shotgun (WGS) entry which is preliminary data.</text>
</comment>
<feature type="domain" description="Spore protein YkvP/CgeB glycosyl transferase-like" evidence="1">
    <location>
        <begin position="189"/>
        <end position="337"/>
    </location>
</feature>
<dbReference type="SUPFAM" id="SSF53756">
    <property type="entry name" value="UDP-Glycosyltransferase/glycogen phosphorylase"/>
    <property type="match status" value="1"/>
</dbReference>
<dbReference type="AlphaFoldDB" id="A0A1F8EBR3"/>
<name>A0A1F8EBR3_9BACT</name>
<dbReference type="EMBL" id="MGJA01000003">
    <property type="protein sequence ID" value="OGM98180.1"/>
    <property type="molecule type" value="Genomic_DNA"/>
</dbReference>
<gene>
    <name evidence="2" type="ORF">A2735_00530</name>
</gene>
<dbReference type="Gene3D" id="3.40.50.2000">
    <property type="entry name" value="Glycogen Phosphorylase B"/>
    <property type="match status" value="1"/>
</dbReference>
<proteinExistence type="predicted"/>
<evidence type="ECO:0000313" key="2">
    <source>
        <dbReference type="EMBL" id="OGM98180.1"/>
    </source>
</evidence>
<accession>A0A1F8EBR3</accession>
<sequence>MKILYISPHGDFTDQMKRVFIENGVEIIYIDDRKNYFMPWLLRGSLIWKITRRINFIRRKSNEILNEKAIELCRKHHPDFLFTGKGMNIKVSTVLKIKSMGIKTVTWFMENTYQERYFNWFSNNYLNYDYVFTNDSYLFDKFFNKSSAKLCNISMTIDPDCYKEQTLNKEEAEKYSCDVCFVGAFDQNRERILSKVNEIKGLNLKIFGWVGWKNSSLASLYHGPLNLEQMAKLYRSAKICLNINGRNKSTDPVMNGVSLKTFEIPASNGFQISDYRKDVEDLFKIGEEIEIFRSDDELIDKIKFYLNNEEARNKIAEAGHKRVLTSHTLDKRVKDILNFIQTN</sequence>
<organism evidence="2 3">
    <name type="scientific">Candidatus Yanofskybacteria bacterium RIFCSPHIGHO2_01_FULL_41_21</name>
    <dbReference type="NCBI Taxonomy" id="1802660"/>
    <lineage>
        <taxon>Bacteria</taxon>
        <taxon>Candidatus Yanofskyibacteriota</taxon>
    </lineage>
</organism>
<protein>
    <recommendedName>
        <fullName evidence="1">Spore protein YkvP/CgeB glycosyl transferase-like domain-containing protein</fullName>
    </recommendedName>
</protein>
<evidence type="ECO:0000313" key="3">
    <source>
        <dbReference type="Proteomes" id="UP000178520"/>
    </source>
</evidence>
<dbReference type="STRING" id="1802660.A2735_00530"/>
<reference evidence="2 3" key="1">
    <citation type="journal article" date="2016" name="Nat. Commun.">
        <title>Thousands of microbial genomes shed light on interconnected biogeochemical processes in an aquifer system.</title>
        <authorList>
            <person name="Anantharaman K."/>
            <person name="Brown C.T."/>
            <person name="Hug L.A."/>
            <person name="Sharon I."/>
            <person name="Castelle C.J."/>
            <person name="Probst A.J."/>
            <person name="Thomas B.C."/>
            <person name="Singh A."/>
            <person name="Wilkins M.J."/>
            <person name="Karaoz U."/>
            <person name="Brodie E.L."/>
            <person name="Williams K.H."/>
            <person name="Hubbard S.S."/>
            <person name="Banfield J.F."/>
        </authorList>
    </citation>
    <scope>NUCLEOTIDE SEQUENCE [LARGE SCALE GENOMIC DNA]</scope>
</reference>
<evidence type="ECO:0000259" key="1">
    <source>
        <dbReference type="Pfam" id="PF13524"/>
    </source>
</evidence>
<dbReference type="Pfam" id="PF13524">
    <property type="entry name" value="Glyco_trans_1_2"/>
    <property type="match status" value="1"/>
</dbReference>
<dbReference type="Proteomes" id="UP000178520">
    <property type="component" value="Unassembled WGS sequence"/>
</dbReference>